<sequence>MASMPPRFSSLRNRFLAALALVVGVAALILALIARYQIAPILLEDESRYASGELDRIERALGNERNHLQSLVEDWAWWDDTYAFVGGTRPEYVDSNLYAGALETLGVQLMAFFAPDGAPYWTAGFDRQGAFWSCAGHPEACEGSRELTDQLGSRIGQGLDEGTHSWLWAGDAPALIALTPILKSQEDAPANGWLAMVMPLSEALVAQLRETTGIELTLRGQTVEGAMADDRLERLSPTRMRVTRDLAALPAGQALRLEATLPRQRYQASLETFRFALVWTAGVLAVTLIVVLLLLERMILRPLRDFARFTQQLGRHAHDQQTPESLIGRRDEIGILARAFQHLRQCQRHQHDLLLELSQHDALTGLANRRLLDEHLGEVLARAAQGEHGVTLMLVDIDHFKAYNDHFGHPAGDACLRKVAETMRQHFSRPGQLVARTGGEEFTVVLPGAPPEAGPRMAESLRAAIERLAIPHHPYPRVTISVGVSHVEAGQARAAESLIESADAALYAAKRTGRNRVQVETALNRV</sequence>
<dbReference type="SUPFAM" id="SSF55073">
    <property type="entry name" value="Nucleotide cyclase"/>
    <property type="match status" value="1"/>
</dbReference>
<dbReference type="InterPro" id="IPR000160">
    <property type="entry name" value="GGDEF_dom"/>
</dbReference>
<evidence type="ECO:0000313" key="8">
    <source>
        <dbReference type="Proteomes" id="UP000518892"/>
    </source>
</evidence>
<dbReference type="GO" id="GO:1902201">
    <property type="term" value="P:negative regulation of bacterial-type flagellum-dependent cell motility"/>
    <property type="evidence" value="ECO:0007669"/>
    <property type="project" value="TreeGrafter"/>
</dbReference>
<dbReference type="NCBIfam" id="TIGR00254">
    <property type="entry name" value="GGDEF"/>
    <property type="match status" value="1"/>
</dbReference>
<dbReference type="EC" id="2.7.7.65" evidence="2"/>
<accession>A0A7W5EVB4</accession>
<name>A0A7W5EVB4_9GAMM</name>
<evidence type="ECO:0000313" key="7">
    <source>
        <dbReference type="EMBL" id="MBB3232043.1"/>
    </source>
</evidence>
<feature type="domain" description="HAMP" evidence="5">
    <location>
        <begin position="297"/>
        <end position="352"/>
    </location>
</feature>
<dbReference type="Proteomes" id="UP000518892">
    <property type="component" value="Unassembled WGS sequence"/>
</dbReference>
<dbReference type="CDD" id="cd06225">
    <property type="entry name" value="HAMP"/>
    <property type="match status" value="1"/>
</dbReference>
<evidence type="ECO:0000256" key="4">
    <source>
        <dbReference type="SAM" id="Phobius"/>
    </source>
</evidence>
<comment type="caution">
    <text evidence="7">The sequence shown here is derived from an EMBL/GenBank/DDBJ whole genome shotgun (WGS) entry which is preliminary data.</text>
</comment>
<keyword evidence="4" id="KW-1133">Transmembrane helix</keyword>
<dbReference type="InterPro" id="IPR029787">
    <property type="entry name" value="Nucleotide_cyclase"/>
</dbReference>
<keyword evidence="4" id="KW-0812">Transmembrane</keyword>
<evidence type="ECO:0000256" key="2">
    <source>
        <dbReference type="ARBA" id="ARBA00012528"/>
    </source>
</evidence>
<dbReference type="Gene3D" id="6.10.340.10">
    <property type="match status" value="1"/>
</dbReference>
<evidence type="ECO:0000259" key="5">
    <source>
        <dbReference type="PROSITE" id="PS50885"/>
    </source>
</evidence>
<dbReference type="GO" id="GO:0007165">
    <property type="term" value="P:signal transduction"/>
    <property type="evidence" value="ECO:0007669"/>
    <property type="project" value="InterPro"/>
</dbReference>
<dbReference type="AlphaFoldDB" id="A0A7W5EVB4"/>
<dbReference type="PANTHER" id="PTHR45138:SF9">
    <property type="entry name" value="DIGUANYLATE CYCLASE DGCM-RELATED"/>
    <property type="match status" value="1"/>
</dbReference>
<dbReference type="SMART" id="SM00267">
    <property type="entry name" value="GGDEF"/>
    <property type="match status" value="1"/>
</dbReference>
<evidence type="ECO:0000256" key="3">
    <source>
        <dbReference type="ARBA" id="ARBA00034247"/>
    </source>
</evidence>
<evidence type="ECO:0000259" key="6">
    <source>
        <dbReference type="PROSITE" id="PS50887"/>
    </source>
</evidence>
<dbReference type="GO" id="GO:0052621">
    <property type="term" value="F:diguanylate cyclase activity"/>
    <property type="evidence" value="ECO:0007669"/>
    <property type="project" value="UniProtKB-EC"/>
</dbReference>
<dbReference type="PROSITE" id="PS50885">
    <property type="entry name" value="HAMP"/>
    <property type="match status" value="1"/>
</dbReference>
<proteinExistence type="predicted"/>
<dbReference type="FunFam" id="3.30.70.270:FF:000001">
    <property type="entry name" value="Diguanylate cyclase domain protein"/>
    <property type="match status" value="1"/>
</dbReference>
<dbReference type="EMBL" id="JACHXR010000009">
    <property type="protein sequence ID" value="MBB3232043.1"/>
    <property type="molecule type" value="Genomic_DNA"/>
</dbReference>
<dbReference type="GO" id="GO:0005886">
    <property type="term" value="C:plasma membrane"/>
    <property type="evidence" value="ECO:0007669"/>
    <property type="project" value="TreeGrafter"/>
</dbReference>
<organism evidence="7 8">
    <name type="scientific">Halomonas stenophila</name>
    <dbReference type="NCBI Taxonomy" id="795312"/>
    <lineage>
        <taxon>Bacteria</taxon>
        <taxon>Pseudomonadati</taxon>
        <taxon>Pseudomonadota</taxon>
        <taxon>Gammaproteobacteria</taxon>
        <taxon>Oceanospirillales</taxon>
        <taxon>Halomonadaceae</taxon>
        <taxon>Halomonas</taxon>
    </lineage>
</organism>
<dbReference type="Pfam" id="PF00990">
    <property type="entry name" value="GGDEF"/>
    <property type="match status" value="1"/>
</dbReference>
<feature type="domain" description="GGDEF" evidence="6">
    <location>
        <begin position="388"/>
        <end position="522"/>
    </location>
</feature>
<reference evidence="7 8" key="1">
    <citation type="submission" date="2020-08" db="EMBL/GenBank/DDBJ databases">
        <title>Genomic Encyclopedia of Type Strains, Phase III (KMG-III): the genomes of soil and plant-associated and newly described type strains.</title>
        <authorList>
            <person name="Whitman W."/>
        </authorList>
    </citation>
    <scope>NUCLEOTIDE SEQUENCE [LARGE SCALE GENOMIC DNA]</scope>
    <source>
        <strain evidence="7 8">CECT 7744</strain>
    </source>
</reference>
<keyword evidence="8" id="KW-1185">Reference proteome</keyword>
<dbReference type="GO" id="GO:0043709">
    <property type="term" value="P:cell adhesion involved in single-species biofilm formation"/>
    <property type="evidence" value="ECO:0007669"/>
    <property type="project" value="TreeGrafter"/>
</dbReference>
<comment type="catalytic activity">
    <reaction evidence="3">
        <text>2 GTP = 3',3'-c-di-GMP + 2 diphosphate</text>
        <dbReference type="Rhea" id="RHEA:24898"/>
        <dbReference type="ChEBI" id="CHEBI:33019"/>
        <dbReference type="ChEBI" id="CHEBI:37565"/>
        <dbReference type="ChEBI" id="CHEBI:58805"/>
        <dbReference type="EC" id="2.7.7.65"/>
    </reaction>
</comment>
<protein>
    <recommendedName>
        <fullName evidence="2">diguanylate cyclase</fullName>
        <ecNumber evidence="2">2.7.7.65</ecNumber>
    </recommendedName>
</protein>
<evidence type="ECO:0000256" key="1">
    <source>
        <dbReference type="ARBA" id="ARBA00001946"/>
    </source>
</evidence>
<dbReference type="CDD" id="cd01949">
    <property type="entry name" value="GGDEF"/>
    <property type="match status" value="1"/>
</dbReference>
<dbReference type="InterPro" id="IPR050469">
    <property type="entry name" value="Diguanylate_Cyclase"/>
</dbReference>
<comment type="cofactor">
    <cofactor evidence="1">
        <name>Mg(2+)</name>
        <dbReference type="ChEBI" id="CHEBI:18420"/>
    </cofactor>
</comment>
<dbReference type="Pfam" id="PF05228">
    <property type="entry name" value="CHASE4"/>
    <property type="match status" value="1"/>
</dbReference>
<dbReference type="RefSeq" id="WP_183384502.1">
    <property type="nucleotide sequence ID" value="NZ_JACHXR010000009.1"/>
</dbReference>
<dbReference type="InterPro" id="IPR003660">
    <property type="entry name" value="HAMP_dom"/>
</dbReference>
<gene>
    <name evidence="7" type="ORF">FHR97_002911</name>
</gene>
<dbReference type="Gene3D" id="3.30.70.270">
    <property type="match status" value="1"/>
</dbReference>
<feature type="transmembrane region" description="Helical" evidence="4">
    <location>
        <begin position="273"/>
        <end position="295"/>
    </location>
</feature>
<dbReference type="InterPro" id="IPR043128">
    <property type="entry name" value="Rev_trsase/Diguanyl_cyclase"/>
</dbReference>
<dbReference type="InterPro" id="IPR007892">
    <property type="entry name" value="CHASE4"/>
</dbReference>
<dbReference type="SUPFAM" id="SSF158472">
    <property type="entry name" value="HAMP domain-like"/>
    <property type="match status" value="1"/>
</dbReference>
<dbReference type="PANTHER" id="PTHR45138">
    <property type="entry name" value="REGULATORY COMPONENTS OF SENSORY TRANSDUCTION SYSTEM"/>
    <property type="match status" value="1"/>
</dbReference>
<dbReference type="PROSITE" id="PS50887">
    <property type="entry name" value="GGDEF"/>
    <property type="match status" value="1"/>
</dbReference>
<keyword evidence="4" id="KW-0472">Membrane</keyword>